<accession>A0A011NZH7</accession>
<evidence type="ECO:0000313" key="1">
    <source>
        <dbReference type="EMBL" id="EXI80776.1"/>
    </source>
</evidence>
<name>A0A011NZH7_9PROT</name>
<gene>
    <name evidence="1" type="ORF">AW10_01683</name>
</gene>
<dbReference type="Proteomes" id="UP000021816">
    <property type="component" value="Unassembled WGS sequence"/>
</dbReference>
<dbReference type="EMBL" id="JEMX01000029">
    <property type="protein sequence ID" value="EXI80776.1"/>
    <property type="molecule type" value="Genomic_DNA"/>
</dbReference>
<comment type="caution">
    <text evidence="1">The sequence shown here is derived from an EMBL/GenBank/DDBJ whole genome shotgun (WGS) entry which is preliminary data.</text>
</comment>
<protein>
    <submittedName>
        <fullName evidence="1">Uncharacterized protein</fullName>
    </submittedName>
</protein>
<evidence type="ECO:0000313" key="2">
    <source>
        <dbReference type="Proteomes" id="UP000021816"/>
    </source>
</evidence>
<dbReference type="AlphaFoldDB" id="A0A011NZH7"/>
<proteinExistence type="predicted"/>
<organism evidence="1 2">
    <name type="scientific">Candidatus Accumulibacter appositus</name>
    <dbReference type="NCBI Taxonomy" id="1454003"/>
    <lineage>
        <taxon>Bacteria</taxon>
        <taxon>Pseudomonadati</taxon>
        <taxon>Pseudomonadota</taxon>
        <taxon>Betaproteobacteria</taxon>
        <taxon>Candidatus Accumulibacter</taxon>
    </lineage>
</organism>
<dbReference type="AntiFam" id="ANF00149">
    <property type="entry name" value="Shadow ORF (opposite cshA)"/>
</dbReference>
<sequence>MAAARRRSGHRWRRRRAGLEAFDDLFLDTPGEQLFDCRQQRPLFGTNQRQRFAGTAGTASAADAMHVVFGNVRQLEVHHVRQLFDVQAAGGDVGGHQYAHRAVLETGQGARARRLALVAVDRGGFDAGLAQILGEAVGAALHAREHQYLLPVARRHQMHQQVALAPAIDRVNTLRDEFGLGVAACDFDHRRVV</sequence>
<reference evidence="1 2" key="1">
    <citation type="submission" date="2014-02" db="EMBL/GenBank/DDBJ databases">
        <title>Expanding our view of genomic diversity in Candidatus Accumulibacter clades.</title>
        <authorList>
            <person name="Skennerton C.T."/>
            <person name="Barr J.J."/>
            <person name="Slater F.R."/>
            <person name="Bond P.L."/>
            <person name="Tyson G.W."/>
        </authorList>
    </citation>
    <scope>NUCLEOTIDE SEQUENCE [LARGE SCALE GENOMIC DNA]</scope>
    <source>
        <strain evidence="2">BA-92</strain>
    </source>
</reference>